<proteinExistence type="predicted"/>
<dbReference type="Proteomes" id="UP000308600">
    <property type="component" value="Unassembled WGS sequence"/>
</dbReference>
<dbReference type="EMBL" id="ML208430">
    <property type="protein sequence ID" value="TFK65622.1"/>
    <property type="molecule type" value="Genomic_DNA"/>
</dbReference>
<evidence type="ECO:0000313" key="1">
    <source>
        <dbReference type="EMBL" id="TFK65622.1"/>
    </source>
</evidence>
<reference evidence="1 2" key="1">
    <citation type="journal article" date="2019" name="Nat. Ecol. Evol.">
        <title>Megaphylogeny resolves global patterns of mushroom evolution.</title>
        <authorList>
            <person name="Varga T."/>
            <person name="Krizsan K."/>
            <person name="Foldi C."/>
            <person name="Dima B."/>
            <person name="Sanchez-Garcia M."/>
            <person name="Sanchez-Ramirez S."/>
            <person name="Szollosi G.J."/>
            <person name="Szarkandi J.G."/>
            <person name="Papp V."/>
            <person name="Albert L."/>
            <person name="Andreopoulos W."/>
            <person name="Angelini C."/>
            <person name="Antonin V."/>
            <person name="Barry K.W."/>
            <person name="Bougher N.L."/>
            <person name="Buchanan P."/>
            <person name="Buyck B."/>
            <person name="Bense V."/>
            <person name="Catcheside P."/>
            <person name="Chovatia M."/>
            <person name="Cooper J."/>
            <person name="Damon W."/>
            <person name="Desjardin D."/>
            <person name="Finy P."/>
            <person name="Geml J."/>
            <person name="Haridas S."/>
            <person name="Hughes K."/>
            <person name="Justo A."/>
            <person name="Karasinski D."/>
            <person name="Kautmanova I."/>
            <person name="Kiss B."/>
            <person name="Kocsube S."/>
            <person name="Kotiranta H."/>
            <person name="LaButti K.M."/>
            <person name="Lechner B.E."/>
            <person name="Liimatainen K."/>
            <person name="Lipzen A."/>
            <person name="Lukacs Z."/>
            <person name="Mihaltcheva S."/>
            <person name="Morgado L.N."/>
            <person name="Niskanen T."/>
            <person name="Noordeloos M.E."/>
            <person name="Ohm R.A."/>
            <person name="Ortiz-Santana B."/>
            <person name="Ovrebo C."/>
            <person name="Racz N."/>
            <person name="Riley R."/>
            <person name="Savchenko A."/>
            <person name="Shiryaev A."/>
            <person name="Soop K."/>
            <person name="Spirin V."/>
            <person name="Szebenyi C."/>
            <person name="Tomsovsky M."/>
            <person name="Tulloss R.E."/>
            <person name="Uehling J."/>
            <person name="Grigoriev I.V."/>
            <person name="Vagvolgyi C."/>
            <person name="Papp T."/>
            <person name="Martin F.M."/>
            <person name="Miettinen O."/>
            <person name="Hibbett D.S."/>
            <person name="Nagy L.G."/>
        </authorList>
    </citation>
    <scope>NUCLEOTIDE SEQUENCE [LARGE SCALE GENOMIC DNA]</scope>
    <source>
        <strain evidence="1 2">NL-1719</strain>
    </source>
</reference>
<name>A0ACD3AJ57_9AGAR</name>
<sequence>FIMLSAVSANPITVKWSRLLSEHDVHRILWRLCEFGASFMSWTHLMMRLDHRMI</sequence>
<keyword evidence="2" id="KW-1185">Reference proteome</keyword>
<organism evidence="1 2">
    <name type="scientific">Pluteus cervinus</name>
    <dbReference type="NCBI Taxonomy" id="181527"/>
    <lineage>
        <taxon>Eukaryota</taxon>
        <taxon>Fungi</taxon>
        <taxon>Dikarya</taxon>
        <taxon>Basidiomycota</taxon>
        <taxon>Agaricomycotina</taxon>
        <taxon>Agaricomycetes</taxon>
        <taxon>Agaricomycetidae</taxon>
        <taxon>Agaricales</taxon>
        <taxon>Pluteineae</taxon>
        <taxon>Pluteaceae</taxon>
        <taxon>Pluteus</taxon>
    </lineage>
</organism>
<accession>A0ACD3AJ57</accession>
<feature type="non-terminal residue" evidence="1">
    <location>
        <position position="1"/>
    </location>
</feature>
<protein>
    <submittedName>
        <fullName evidence="1">Uncharacterized protein</fullName>
    </submittedName>
</protein>
<gene>
    <name evidence="1" type="ORF">BDN72DRAFT_845300</name>
</gene>
<evidence type="ECO:0000313" key="2">
    <source>
        <dbReference type="Proteomes" id="UP000308600"/>
    </source>
</evidence>